<dbReference type="Pfam" id="PF25372">
    <property type="entry name" value="DUF7885"/>
    <property type="match status" value="1"/>
</dbReference>
<dbReference type="SMART" id="SM00367">
    <property type="entry name" value="LRR_CC"/>
    <property type="match status" value="8"/>
</dbReference>
<dbReference type="InterPro" id="IPR036047">
    <property type="entry name" value="F-box-like_dom_sf"/>
</dbReference>
<dbReference type="PANTHER" id="PTHR13318">
    <property type="entry name" value="PARTNER OF PAIRED, ISOFORM B-RELATED"/>
    <property type="match status" value="1"/>
</dbReference>
<protein>
    <recommendedName>
        <fullName evidence="1">F-box domain-containing protein</fullName>
    </recommendedName>
</protein>
<dbReference type="GO" id="GO:0019005">
    <property type="term" value="C:SCF ubiquitin ligase complex"/>
    <property type="evidence" value="ECO:0007669"/>
    <property type="project" value="TreeGrafter"/>
</dbReference>
<feature type="domain" description="F-box" evidence="1">
    <location>
        <begin position="23"/>
        <end position="64"/>
    </location>
</feature>
<dbReference type="Gene3D" id="3.80.10.10">
    <property type="entry name" value="Ribonuclease Inhibitor"/>
    <property type="match status" value="2"/>
</dbReference>
<evidence type="ECO:0000313" key="2">
    <source>
        <dbReference type="EMBL" id="CAD8808434.1"/>
    </source>
</evidence>
<dbReference type="AlphaFoldDB" id="A0A6T6Y4H5"/>
<dbReference type="GO" id="GO:0031146">
    <property type="term" value="P:SCF-dependent proteasomal ubiquitin-dependent protein catabolic process"/>
    <property type="evidence" value="ECO:0007669"/>
    <property type="project" value="TreeGrafter"/>
</dbReference>
<evidence type="ECO:0000313" key="4">
    <source>
        <dbReference type="EMBL" id="CAD8808436.1"/>
    </source>
</evidence>
<dbReference type="Pfam" id="PF13516">
    <property type="entry name" value="LRR_6"/>
    <property type="match status" value="1"/>
</dbReference>
<dbReference type="SUPFAM" id="SSF52047">
    <property type="entry name" value="RNI-like"/>
    <property type="match status" value="1"/>
</dbReference>
<evidence type="ECO:0000259" key="1">
    <source>
        <dbReference type="SMART" id="SM00256"/>
    </source>
</evidence>
<dbReference type="SUPFAM" id="SSF81383">
    <property type="entry name" value="F-box domain"/>
    <property type="match status" value="1"/>
</dbReference>
<dbReference type="EMBL" id="HBFN01038058">
    <property type="protein sequence ID" value="CAD8808434.1"/>
    <property type="molecule type" value="Transcribed_RNA"/>
</dbReference>
<evidence type="ECO:0000313" key="3">
    <source>
        <dbReference type="EMBL" id="CAD8808435.1"/>
    </source>
</evidence>
<dbReference type="InterPro" id="IPR001810">
    <property type="entry name" value="F-box_dom"/>
</dbReference>
<accession>A0A6T6Y4H5</accession>
<proteinExistence type="predicted"/>
<organism evidence="2">
    <name type="scientific">Hemiselmis tepida</name>
    <dbReference type="NCBI Taxonomy" id="464990"/>
    <lineage>
        <taxon>Eukaryota</taxon>
        <taxon>Cryptophyceae</taxon>
        <taxon>Cryptomonadales</taxon>
        <taxon>Hemiselmidaceae</taxon>
        <taxon>Hemiselmis</taxon>
    </lineage>
</organism>
<dbReference type="InterPro" id="IPR032675">
    <property type="entry name" value="LRR_dom_sf"/>
</dbReference>
<dbReference type="EMBL" id="HBFN01038060">
    <property type="protein sequence ID" value="CAD8808435.1"/>
    <property type="molecule type" value="Transcribed_RNA"/>
</dbReference>
<dbReference type="InterPro" id="IPR006553">
    <property type="entry name" value="Leu-rich_rpt_Cys-con_subtyp"/>
</dbReference>
<dbReference type="SMART" id="SM00256">
    <property type="entry name" value="FBOX"/>
    <property type="match status" value="1"/>
</dbReference>
<name>A0A6T6Y4H5_9CRYP</name>
<dbReference type="PANTHER" id="PTHR13318:SF190">
    <property type="entry name" value="PARTNER OF PAIRED, ISOFORM B"/>
    <property type="match status" value="1"/>
</dbReference>
<dbReference type="InterPro" id="IPR057207">
    <property type="entry name" value="FBXL15_LRR"/>
</dbReference>
<dbReference type="Pfam" id="PF00646">
    <property type="entry name" value="F-box"/>
    <property type="match status" value="1"/>
</dbReference>
<gene>
    <name evidence="2" type="ORF">HTEP1355_LOCUS22114</name>
    <name evidence="3" type="ORF">HTEP1355_LOCUS22115</name>
    <name evidence="4" type="ORF">HTEP1355_LOCUS22116</name>
</gene>
<dbReference type="InterPro" id="IPR001611">
    <property type="entry name" value="Leu-rich_rpt"/>
</dbReference>
<dbReference type="EMBL" id="HBFN01038061">
    <property type="protein sequence ID" value="CAD8808436.1"/>
    <property type="molecule type" value="Transcribed_RNA"/>
</dbReference>
<sequence>MMDWAKGYYRKQGPYDDLGKFVLPTGALHCILQNLDAVPHLCILSTVCHSLRRAASVTRPWKTVNGDQYGNLWGVFRLSGTRCADGHTLIAGLGADRLGRVLEMDLGGVSTVTDDTLAVIAEQCPLLHSLSLNCRVDVGPQVTDVGLEDVTACCPLLRSISLAWCTNVTDFTMQALARGCRDLEVVDISFCSKVTDEGLTEVLRDCDKLTSLRMESVDLVSEQGVVSVAQNCPRLKTLSLAGCVRGATTLSVIQIARECQLLTHMDLTGVAGIEDAAVWQLSRGCRWLQELLLAWCVQLSDHSFMQVAQNCPLLTRLSLRGCAKLSDSAVVQLAQNCCYLQDLDLRGCDKVSQGGMDALAVMIPSCIVHYLDKNFRK</sequence>
<reference evidence="2" key="1">
    <citation type="submission" date="2021-01" db="EMBL/GenBank/DDBJ databases">
        <authorList>
            <person name="Corre E."/>
            <person name="Pelletier E."/>
            <person name="Niang G."/>
            <person name="Scheremetjew M."/>
            <person name="Finn R."/>
            <person name="Kale V."/>
            <person name="Holt S."/>
            <person name="Cochrane G."/>
            <person name="Meng A."/>
            <person name="Brown T."/>
            <person name="Cohen L."/>
        </authorList>
    </citation>
    <scope>NUCLEOTIDE SEQUENCE</scope>
    <source>
        <strain evidence="2">CCMP443</strain>
    </source>
</reference>